<evidence type="ECO:0000313" key="3">
    <source>
        <dbReference type="EMBL" id="RYC31915.1"/>
    </source>
</evidence>
<keyword evidence="1" id="KW-0812">Transmembrane</keyword>
<dbReference type="Proteomes" id="UP000290759">
    <property type="component" value="Unassembled WGS sequence"/>
</dbReference>
<name>A0A4Q2UAJ8_9HYPH</name>
<feature type="domain" description="HPP transmembrane region" evidence="2">
    <location>
        <begin position="12"/>
        <end position="146"/>
    </location>
</feature>
<dbReference type="OrthoDB" id="9811720at2"/>
<sequence length="161" mass="16116">MPRAVLQPFLITAVVGLVALFGYWVQAPWLIPSVGASAFIQLLLPDKPAGQAYDTGVGQLVGMVAGFASVLVTGAAAAPVMSETHGIALVRVGAVVLAVFLTSAVQVPLKALSAAGAAVAVLIAAGVASTSWASFGVIAASIGLVTVLGEVARRTLLAVER</sequence>
<dbReference type="RefSeq" id="WP_129226371.1">
    <property type="nucleotide sequence ID" value="NZ_QYBB01000010.1"/>
</dbReference>
<keyword evidence="4" id="KW-1185">Reference proteome</keyword>
<feature type="transmembrane region" description="Helical" evidence="1">
    <location>
        <begin position="115"/>
        <end position="148"/>
    </location>
</feature>
<protein>
    <recommendedName>
        <fullName evidence="2">HPP transmembrane region domain-containing protein</fullName>
    </recommendedName>
</protein>
<feature type="transmembrane region" description="Helical" evidence="1">
    <location>
        <begin position="62"/>
        <end position="81"/>
    </location>
</feature>
<feature type="transmembrane region" description="Helical" evidence="1">
    <location>
        <begin position="88"/>
        <end position="109"/>
    </location>
</feature>
<organism evidence="3 4">
    <name type="scientific">Lichenibacterium minor</name>
    <dbReference type="NCBI Taxonomy" id="2316528"/>
    <lineage>
        <taxon>Bacteria</taxon>
        <taxon>Pseudomonadati</taxon>
        <taxon>Pseudomonadota</taxon>
        <taxon>Alphaproteobacteria</taxon>
        <taxon>Hyphomicrobiales</taxon>
        <taxon>Lichenihabitantaceae</taxon>
        <taxon>Lichenibacterium</taxon>
    </lineage>
</organism>
<gene>
    <name evidence="3" type="ORF">D3273_10815</name>
</gene>
<reference evidence="3 4" key="2">
    <citation type="submission" date="2019-02" db="EMBL/GenBank/DDBJ databases">
        <title>'Lichenibacterium ramalinii' gen. nov. sp. nov., 'Lichenibacterium minor' gen. nov. sp. nov.</title>
        <authorList>
            <person name="Pankratov T."/>
        </authorList>
    </citation>
    <scope>NUCLEOTIDE SEQUENCE [LARGE SCALE GENOMIC DNA]</scope>
    <source>
        <strain evidence="3 4">RmlP026</strain>
    </source>
</reference>
<proteinExistence type="predicted"/>
<dbReference type="Pfam" id="PF04982">
    <property type="entry name" value="TM_HPP"/>
    <property type="match status" value="1"/>
</dbReference>
<comment type="caution">
    <text evidence="3">The sequence shown here is derived from an EMBL/GenBank/DDBJ whole genome shotgun (WGS) entry which is preliminary data.</text>
</comment>
<evidence type="ECO:0000259" key="2">
    <source>
        <dbReference type="Pfam" id="PF04982"/>
    </source>
</evidence>
<reference evidence="3 4" key="1">
    <citation type="submission" date="2018-12" db="EMBL/GenBank/DDBJ databases">
        <authorList>
            <person name="Grouzdev D.S."/>
            <person name="Krutkina M.S."/>
        </authorList>
    </citation>
    <scope>NUCLEOTIDE SEQUENCE [LARGE SCALE GENOMIC DNA]</scope>
    <source>
        <strain evidence="3 4">RmlP026</strain>
    </source>
</reference>
<dbReference type="AlphaFoldDB" id="A0A4Q2UAJ8"/>
<keyword evidence="1" id="KW-1133">Transmembrane helix</keyword>
<keyword evidence="1" id="KW-0472">Membrane</keyword>
<dbReference type="InterPro" id="IPR058581">
    <property type="entry name" value="TM_HPP"/>
</dbReference>
<evidence type="ECO:0000313" key="4">
    <source>
        <dbReference type="Proteomes" id="UP000290759"/>
    </source>
</evidence>
<accession>A0A4Q2UAJ8</accession>
<evidence type="ECO:0000256" key="1">
    <source>
        <dbReference type="SAM" id="Phobius"/>
    </source>
</evidence>
<dbReference type="EMBL" id="QYBB01000010">
    <property type="protein sequence ID" value="RYC31915.1"/>
    <property type="molecule type" value="Genomic_DNA"/>
</dbReference>